<feature type="compositionally biased region" description="Pro residues" evidence="1">
    <location>
        <begin position="1"/>
        <end position="25"/>
    </location>
</feature>
<accession>A0A2J8J7T8</accession>
<dbReference type="AlphaFoldDB" id="A0A2J8J7T8"/>
<comment type="caution">
    <text evidence="2">The sequence shown here is derived from an EMBL/GenBank/DDBJ whole genome shotgun (WGS) entry which is preliminary data.</text>
</comment>
<evidence type="ECO:0000256" key="1">
    <source>
        <dbReference type="SAM" id="MobiDB-lite"/>
    </source>
</evidence>
<evidence type="ECO:0000313" key="3">
    <source>
        <dbReference type="Proteomes" id="UP000236370"/>
    </source>
</evidence>
<organism evidence="2 3">
    <name type="scientific">Pan troglodytes</name>
    <name type="common">Chimpanzee</name>
    <dbReference type="NCBI Taxonomy" id="9598"/>
    <lineage>
        <taxon>Eukaryota</taxon>
        <taxon>Metazoa</taxon>
        <taxon>Chordata</taxon>
        <taxon>Craniata</taxon>
        <taxon>Vertebrata</taxon>
        <taxon>Euteleostomi</taxon>
        <taxon>Mammalia</taxon>
        <taxon>Eutheria</taxon>
        <taxon>Euarchontoglires</taxon>
        <taxon>Primates</taxon>
        <taxon>Haplorrhini</taxon>
        <taxon>Catarrhini</taxon>
        <taxon>Hominidae</taxon>
        <taxon>Pan</taxon>
    </lineage>
</organism>
<protein>
    <submittedName>
        <fullName evidence="2">MAPK8IP3 isoform 14</fullName>
    </submittedName>
</protein>
<dbReference type="EMBL" id="NBAG03000504">
    <property type="protein sequence ID" value="PNI18840.1"/>
    <property type="molecule type" value="Genomic_DNA"/>
</dbReference>
<sequence>RLPHPAPQAPSPTRPHPPCPRPPSHPSTRACSPWGTMAWAPRTASVPGRSATAATWKSRSPRRCATSV</sequence>
<feature type="non-terminal residue" evidence="2">
    <location>
        <position position="1"/>
    </location>
</feature>
<evidence type="ECO:0000313" key="2">
    <source>
        <dbReference type="EMBL" id="PNI18840.1"/>
    </source>
</evidence>
<gene>
    <name evidence="2" type="ORF">CK820_G0049859</name>
</gene>
<proteinExistence type="predicted"/>
<feature type="region of interest" description="Disordered" evidence="1">
    <location>
        <begin position="1"/>
        <end position="68"/>
    </location>
</feature>
<reference evidence="2 3" key="1">
    <citation type="submission" date="2017-12" db="EMBL/GenBank/DDBJ databases">
        <title>High-resolution comparative analysis of great ape genomes.</title>
        <authorList>
            <person name="Pollen A."/>
            <person name="Hastie A."/>
            <person name="Hormozdiari F."/>
            <person name="Dougherty M."/>
            <person name="Liu R."/>
            <person name="Chaisson M."/>
            <person name="Hoppe E."/>
            <person name="Hill C."/>
            <person name="Pang A."/>
            <person name="Hillier L."/>
            <person name="Baker C."/>
            <person name="Armstrong J."/>
            <person name="Shendure J."/>
            <person name="Paten B."/>
            <person name="Wilson R."/>
            <person name="Chao H."/>
            <person name="Schneider V."/>
            <person name="Ventura M."/>
            <person name="Kronenberg Z."/>
            <person name="Murali S."/>
            <person name="Gordon D."/>
            <person name="Cantsilieris S."/>
            <person name="Munson K."/>
            <person name="Nelson B."/>
            <person name="Raja A."/>
            <person name="Underwood J."/>
            <person name="Diekhans M."/>
            <person name="Fiddes I."/>
            <person name="Haussler D."/>
            <person name="Eichler E."/>
        </authorList>
    </citation>
    <scope>NUCLEOTIDE SEQUENCE [LARGE SCALE GENOMIC DNA]</scope>
    <source>
        <strain evidence="2">Yerkes chimp pedigree #C0471</strain>
    </source>
</reference>
<name>A0A2J8J7T8_PANTR</name>
<dbReference type="Proteomes" id="UP000236370">
    <property type="component" value="Unassembled WGS sequence"/>
</dbReference>